<sequence>MQVGAGVAGVCVGGQREVGVQAHHGDLEHARTVVPPAPHGPPLASGRPPAAPAEPGWDPSPVSDRALLHRERLGVPLRWWVQGTMLVASLWLALVVATPPVVAYGVTLVALLLLAAALISFGSARIEVAHDELRAGRARIEARHLGRAHALDAEQTGRVAGREADARAFLLLRPYLPRAVRVEITDPADPAPYWLLSTRHPEDLARALTELAGGDTSPRA</sequence>
<reference evidence="4" key="1">
    <citation type="journal article" date="2019" name="Int. J. Syst. Evol. Microbiol.">
        <title>The Global Catalogue of Microorganisms (GCM) 10K type strain sequencing project: providing services to taxonomists for standard genome sequencing and annotation.</title>
        <authorList>
            <consortium name="The Broad Institute Genomics Platform"/>
            <consortium name="The Broad Institute Genome Sequencing Center for Infectious Disease"/>
            <person name="Wu L."/>
            <person name="Ma J."/>
        </authorList>
    </citation>
    <scope>NUCLEOTIDE SEQUENCE [LARGE SCALE GENOMIC DNA]</scope>
    <source>
        <strain evidence="4">JCM 18127</strain>
    </source>
</reference>
<evidence type="ECO:0000313" key="4">
    <source>
        <dbReference type="Proteomes" id="UP001500621"/>
    </source>
</evidence>
<dbReference type="Proteomes" id="UP001500621">
    <property type="component" value="Unassembled WGS sequence"/>
</dbReference>
<evidence type="ECO:0008006" key="5">
    <source>
        <dbReference type="Google" id="ProtNLM"/>
    </source>
</evidence>
<keyword evidence="2" id="KW-0812">Transmembrane</keyword>
<dbReference type="EMBL" id="BAABIM010000003">
    <property type="protein sequence ID" value="GAA4689226.1"/>
    <property type="molecule type" value="Genomic_DNA"/>
</dbReference>
<feature type="transmembrane region" description="Helical" evidence="2">
    <location>
        <begin position="79"/>
        <end position="97"/>
    </location>
</feature>
<dbReference type="InterPro" id="IPR021443">
    <property type="entry name" value="DUF3093"/>
</dbReference>
<accession>A0ABP8WIW5</accession>
<evidence type="ECO:0000256" key="2">
    <source>
        <dbReference type="SAM" id="Phobius"/>
    </source>
</evidence>
<protein>
    <recommendedName>
        <fullName evidence="5">DUF3093 domain-containing protein</fullName>
    </recommendedName>
</protein>
<evidence type="ECO:0000256" key="1">
    <source>
        <dbReference type="SAM" id="MobiDB-lite"/>
    </source>
</evidence>
<keyword evidence="2" id="KW-0472">Membrane</keyword>
<name>A0ABP8WIW5_9ACTN</name>
<dbReference type="Pfam" id="PF11292">
    <property type="entry name" value="DUF3093"/>
    <property type="match status" value="1"/>
</dbReference>
<proteinExistence type="predicted"/>
<gene>
    <name evidence="3" type="ORF">GCM10023226_28830</name>
</gene>
<feature type="transmembrane region" description="Helical" evidence="2">
    <location>
        <begin position="103"/>
        <end position="124"/>
    </location>
</feature>
<feature type="region of interest" description="Disordered" evidence="1">
    <location>
        <begin position="31"/>
        <end position="58"/>
    </location>
</feature>
<evidence type="ECO:0000313" key="3">
    <source>
        <dbReference type="EMBL" id="GAA4689226.1"/>
    </source>
</evidence>
<keyword evidence="4" id="KW-1185">Reference proteome</keyword>
<keyword evidence="2" id="KW-1133">Transmembrane helix</keyword>
<comment type="caution">
    <text evidence="3">The sequence shown here is derived from an EMBL/GenBank/DDBJ whole genome shotgun (WGS) entry which is preliminary data.</text>
</comment>
<organism evidence="3 4">
    <name type="scientific">Nocardioides nanhaiensis</name>
    <dbReference type="NCBI Taxonomy" id="1476871"/>
    <lineage>
        <taxon>Bacteria</taxon>
        <taxon>Bacillati</taxon>
        <taxon>Actinomycetota</taxon>
        <taxon>Actinomycetes</taxon>
        <taxon>Propionibacteriales</taxon>
        <taxon>Nocardioidaceae</taxon>
        <taxon>Nocardioides</taxon>
    </lineage>
</organism>